<evidence type="ECO:0000256" key="1">
    <source>
        <dbReference type="SAM" id="MobiDB-lite"/>
    </source>
</evidence>
<dbReference type="EMBL" id="HP429097">
    <property type="protein sequence ID" value="ADN23492.1"/>
    <property type="molecule type" value="mRNA"/>
</dbReference>
<sequence>MKAFIVACLLSAATLSDAANSRRLGSSLGATGGVRGQLQAGVEAAGPRGGPGYTASVGAGLGARLGGQGSLGLGDYGHGFHYGGGAAAQPGLHGLPWGGYYGASPYGVSPYGYAGYGAPSGFYGFNPYDQYGSYGSYGAYGPYSGYGGYGHFYPQGGYGAYGHHGGNGAYHGWGPSHFGTGTRAAVQKPFNGPDTGAAGTPSGASGAAPAAST</sequence>
<dbReference type="AlphaFoldDB" id="E2J6Q4"/>
<accession>E2J6Q4</accession>
<feature type="chain" id="PRO_5003159734" evidence="2">
    <location>
        <begin position="19"/>
        <end position="213"/>
    </location>
</feature>
<protein>
    <submittedName>
        <fullName evidence="3">Gly-Tyr rich salivary protein</fullName>
    </submittedName>
</protein>
<feature type="region of interest" description="Disordered" evidence="1">
    <location>
        <begin position="184"/>
        <end position="213"/>
    </location>
</feature>
<feature type="signal peptide" evidence="2">
    <location>
        <begin position="1"/>
        <end position="18"/>
    </location>
</feature>
<keyword evidence="2" id="KW-0732">Signal</keyword>
<proteinExistence type="evidence at transcript level"/>
<name>E2J6Q4_HYARU</name>
<feature type="compositionally biased region" description="Low complexity" evidence="1">
    <location>
        <begin position="192"/>
        <end position="213"/>
    </location>
</feature>
<evidence type="ECO:0000256" key="2">
    <source>
        <dbReference type="SAM" id="SignalP"/>
    </source>
</evidence>
<evidence type="ECO:0000313" key="3">
    <source>
        <dbReference type="EMBL" id="ADN23492.1"/>
    </source>
</evidence>
<organism evidence="3">
    <name type="scientific">Hyalomma rufipes</name>
    <name type="common">Tick</name>
    <name type="synonym">Hyalomma marginatum rufipes</name>
    <dbReference type="NCBI Taxonomy" id="72862"/>
    <lineage>
        <taxon>Eukaryota</taxon>
        <taxon>Metazoa</taxon>
        <taxon>Ecdysozoa</taxon>
        <taxon>Arthropoda</taxon>
        <taxon>Chelicerata</taxon>
        <taxon>Arachnida</taxon>
        <taxon>Acari</taxon>
        <taxon>Parasitiformes</taxon>
        <taxon>Ixodida</taxon>
        <taxon>Ixodoidea</taxon>
        <taxon>Ixodidae</taxon>
        <taxon>Hyalomminae</taxon>
        <taxon>Hyalomma</taxon>
    </lineage>
</organism>
<reference evidence="3" key="1">
    <citation type="journal article" date="2011" name="J. Proteomics">
        <title>An insight into the sialotranscriptome and proteome of the coarse bontlegged tick, Hyalomma marginatum rufipes.</title>
        <authorList>
            <person name="Francischetti I.M."/>
            <person name="Anderson J.M."/>
            <person name="Manoukis N."/>
            <person name="Pham V.M."/>
            <person name="Ribeiro J.M."/>
        </authorList>
    </citation>
    <scope>NUCLEOTIDE SEQUENCE</scope>
    <source>
        <tissue evidence="3">Salivary gland</tissue>
    </source>
</reference>